<gene>
    <name evidence="2" type="ORF">H4Q31_09150</name>
</gene>
<dbReference type="InterPro" id="IPR010982">
    <property type="entry name" value="Lambda_DNA-bd_dom_sf"/>
</dbReference>
<organism evidence="2 3">
    <name type="scientific">Cohnella lubricantis</name>
    <dbReference type="NCBI Taxonomy" id="2163172"/>
    <lineage>
        <taxon>Bacteria</taxon>
        <taxon>Bacillati</taxon>
        <taxon>Bacillota</taxon>
        <taxon>Bacilli</taxon>
        <taxon>Bacillales</taxon>
        <taxon>Paenibacillaceae</taxon>
        <taxon>Cohnella</taxon>
    </lineage>
</organism>
<dbReference type="Gene3D" id="1.10.260.40">
    <property type="entry name" value="lambda repressor-like DNA-binding domains"/>
    <property type="match status" value="1"/>
</dbReference>
<keyword evidence="3" id="KW-1185">Reference proteome</keyword>
<reference evidence="2 3" key="1">
    <citation type="submission" date="2020-08" db="EMBL/GenBank/DDBJ databases">
        <title>Cohnella phylogeny.</title>
        <authorList>
            <person name="Dunlap C."/>
        </authorList>
    </citation>
    <scope>NUCLEOTIDE SEQUENCE [LARGE SCALE GENOMIC DNA]</scope>
    <source>
        <strain evidence="2 3">DSM 103658</strain>
    </source>
</reference>
<evidence type="ECO:0000313" key="2">
    <source>
        <dbReference type="EMBL" id="MBB6677490.1"/>
    </source>
</evidence>
<dbReference type="GO" id="GO:0003677">
    <property type="term" value="F:DNA binding"/>
    <property type="evidence" value="ECO:0007669"/>
    <property type="project" value="InterPro"/>
</dbReference>
<dbReference type="SUPFAM" id="SSF47413">
    <property type="entry name" value="lambda repressor-like DNA-binding domains"/>
    <property type="match status" value="1"/>
</dbReference>
<sequence length="86" mass="10003">MIVAELPIDRYDTLRSVRVKLGMSQQEAAEQIGIAEGTLRSWERDSSKIGFDYIQKIERVYGVEHRFIFFGKESTFSELMRKKNTA</sequence>
<accession>A0A841TE31</accession>
<dbReference type="RefSeq" id="WP_185178768.1">
    <property type="nucleotide sequence ID" value="NZ_CBCSEP010000005.1"/>
</dbReference>
<dbReference type="Proteomes" id="UP000574133">
    <property type="component" value="Unassembled WGS sequence"/>
</dbReference>
<evidence type="ECO:0000259" key="1">
    <source>
        <dbReference type="PROSITE" id="PS50943"/>
    </source>
</evidence>
<dbReference type="AlphaFoldDB" id="A0A841TE31"/>
<dbReference type="Pfam" id="PF01381">
    <property type="entry name" value="HTH_3"/>
    <property type="match status" value="1"/>
</dbReference>
<feature type="domain" description="HTH cro/C1-type" evidence="1">
    <location>
        <begin position="14"/>
        <end position="68"/>
    </location>
</feature>
<proteinExistence type="predicted"/>
<dbReference type="InterPro" id="IPR001387">
    <property type="entry name" value="Cro/C1-type_HTH"/>
</dbReference>
<dbReference type="EMBL" id="JACJVN010000033">
    <property type="protein sequence ID" value="MBB6677490.1"/>
    <property type="molecule type" value="Genomic_DNA"/>
</dbReference>
<dbReference type="PROSITE" id="PS50943">
    <property type="entry name" value="HTH_CROC1"/>
    <property type="match status" value="1"/>
</dbReference>
<comment type="caution">
    <text evidence="2">The sequence shown here is derived from an EMBL/GenBank/DDBJ whole genome shotgun (WGS) entry which is preliminary data.</text>
</comment>
<evidence type="ECO:0000313" key="3">
    <source>
        <dbReference type="Proteomes" id="UP000574133"/>
    </source>
</evidence>
<name>A0A841TE31_9BACL</name>
<protein>
    <submittedName>
        <fullName evidence="2">Helix-turn-helix transcriptional regulator</fullName>
    </submittedName>
</protein>
<dbReference type="CDD" id="cd00093">
    <property type="entry name" value="HTH_XRE"/>
    <property type="match status" value="1"/>
</dbReference>
<dbReference type="SMART" id="SM00530">
    <property type="entry name" value="HTH_XRE"/>
    <property type="match status" value="1"/>
</dbReference>